<dbReference type="EMBL" id="JAUTXT010000004">
    <property type="protein sequence ID" value="KAK3678368.1"/>
    <property type="molecule type" value="Genomic_DNA"/>
</dbReference>
<name>A0AAE0WV11_9PEZI</name>
<keyword evidence="3" id="KW-1185">Reference proteome</keyword>
<protein>
    <submittedName>
        <fullName evidence="2">Uncharacterized protein</fullName>
    </submittedName>
</protein>
<sequence>MAAAGLLVSTVEKLSLTASKFKNYALIVKGYRSRLKATEQSYKNWKQKWNREHGVLLPNEELEYVLGAQHLRDRASNLELLRYRNIKVATAISKNEEPDINDGSYSVTEDDDQSSSEHRRKKRRAVSSEGPMKEDWETWDVACTTASMVSRSVARKIIGVLWRSEHLSQSLTELERAMNTLDTLSSGALEELRAKLDLTSTISPGEQVHAIWSMRNHREKFSSILTRLHQEVTWTSPGYGVVLSEPQGDDWLDLKCLEHERVLATDLLTAQPPCSDSPISQRVRVPYPLQARAYVNEAALHINEILNGALGGPSVSAREERSS</sequence>
<evidence type="ECO:0000256" key="1">
    <source>
        <dbReference type="SAM" id="MobiDB-lite"/>
    </source>
</evidence>
<accession>A0AAE0WV11</accession>
<gene>
    <name evidence="2" type="ORF">LTR78_001665</name>
</gene>
<evidence type="ECO:0000313" key="2">
    <source>
        <dbReference type="EMBL" id="KAK3678368.1"/>
    </source>
</evidence>
<dbReference type="Proteomes" id="UP001274830">
    <property type="component" value="Unassembled WGS sequence"/>
</dbReference>
<organism evidence="2 3">
    <name type="scientific">Recurvomyces mirabilis</name>
    <dbReference type="NCBI Taxonomy" id="574656"/>
    <lineage>
        <taxon>Eukaryota</taxon>
        <taxon>Fungi</taxon>
        <taxon>Dikarya</taxon>
        <taxon>Ascomycota</taxon>
        <taxon>Pezizomycotina</taxon>
        <taxon>Dothideomycetes</taxon>
        <taxon>Dothideomycetidae</taxon>
        <taxon>Mycosphaerellales</taxon>
        <taxon>Teratosphaeriaceae</taxon>
        <taxon>Recurvomyces</taxon>
    </lineage>
</organism>
<feature type="region of interest" description="Disordered" evidence="1">
    <location>
        <begin position="99"/>
        <end position="129"/>
    </location>
</feature>
<evidence type="ECO:0000313" key="3">
    <source>
        <dbReference type="Proteomes" id="UP001274830"/>
    </source>
</evidence>
<dbReference type="AlphaFoldDB" id="A0AAE0WV11"/>
<reference evidence="2" key="1">
    <citation type="submission" date="2023-07" db="EMBL/GenBank/DDBJ databases">
        <title>Black Yeasts Isolated from many extreme environments.</title>
        <authorList>
            <person name="Coleine C."/>
            <person name="Stajich J.E."/>
            <person name="Selbmann L."/>
        </authorList>
    </citation>
    <scope>NUCLEOTIDE SEQUENCE</scope>
    <source>
        <strain evidence="2">CCFEE 5485</strain>
    </source>
</reference>
<comment type="caution">
    <text evidence="2">The sequence shown here is derived from an EMBL/GenBank/DDBJ whole genome shotgun (WGS) entry which is preliminary data.</text>
</comment>
<proteinExistence type="predicted"/>